<dbReference type="PATRIC" id="fig|512763.3.peg.2453"/>
<organism evidence="1 2">
    <name type="scientific">Rufibacter tibetensis</name>
    <dbReference type="NCBI Taxonomy" id="512763"/>
    <lineage>
        <taxon>Bacteria</taxon>
        <taxon>Pseudomonadati</taxon>
        <taxon>Bacteroidota</taxon>
        <taxon>Cytophagia</taxon>
        <taxon>Cytophagales</taxon>
        <taxon>Hymenobacteraceae</taxon>
        <taxon>Rufibacter</taxon>
    </lineage>
</organism>
<gene>
    <name evidence="1" type="ORF">DC20_11145</name>
</gene>
<dbReference type="EMBL" id="CP012643">
    <property type="protein sequence ID" value="ALI99419.1"/>
    <property type="molecule type" value="Genomic_DNA"/>
</dbReference>
<sequence length="59" mass="7106">MNSLYFIYHEKLAYFATGPRAFYLIFRKQVEKTKPLFRRKLPTRSSSATILENHLYTFT</sequence>
<protein>
    <submittedName>
        <fullName evidence="1">Uncharacterized protein</fullName>
    </submittedName>
</protein>
<dbReference type="STRING" id="512763.DC20_11145"/>
<evidence type="ECO:0000313" key="1">
    <source>
        <dbReference type="EMBL" id="ALI99419.1"/>
    </source>
</evidence>
<proteinExistence type="predicted"/>
<name>A0A0P0CJ51_9BACT</name>
<evidence type="ECO:0000313" key="2">
    <source>
        <dbReference type="Proteomes" id="UP000061382"/>
    </source>
</evidence>
<dbReference type="Proteomes" id="UP000061382">
    <property type="component" value="Chromosome"/>
</dbReference>
<dbReference type="AlphaFoldDB" id="A0A0P0CJ51"/>
<reference evidence="1 2" key="1">
    <citation type="submission" date="2015-08" db="EMBL/GenBank/DDBJ databases">
        <title>Complete genome sequence of Rufibacter tibetensis strain 1351t, a radiation-resistant bacterium from tibet plateau.</title>
        <authorList>
            <person name="Dai J."/>
        </authorList>
    </citation>
    <scope>NUCLEOTIDE SEQUENCE [LARGE SCALE GENOMIC DNA]</scope>
    <source>
        <strain evidence="1 2">1351</strain>
    </source>
</reference>
<keyword evidence="2" id="KW-1185">Reference proteome</keyword>
<accession>A0A0P0CJ51</accession>
<dbReference type="KEGG" id="rti:DC20_11145"/>